<sequence length="462" mass="48706">MASTTPDLLITGGDVVTMNPRREVLIGGAVAIAGERILAVGATGELRARWPGAAELDATDCVVTPGLVNAHQHLTGDPLVRACIPDDITSQEAVHRWAVPIHRAHTAEDEELAALLACVENLRNGVTTIVEAGTVAHPERVAAAMTRSGVRGTVGVWGWDVEGVPHSAPAAEVLERLSEVIESYPAGGLVEGRVTLVGHGLASDELLAGAAELARRTGAGMTMHMSPTRADVDHYLARSGRRPLLHLARLGVLGPHLLLAHGVWLDDAEVDALLDSGTAVAYCPWAYLRLGQGVTRAGRHAEIFTRSGRIALGCDAANAGDAADILRTAALAVGLAKDTAVDPTTIGAPEGLEMATIRGAEAIGMADRIGSIEEGKLADLVVHDATGPQWTPRGDVAHQLIWSSDGRNVRDVLVGGRHVVRRGRCTTVDEHALRERAITSSAGLLRRAGIAVRHRWPHLRSH</sequence>
<gene>
    <name evidence="6" type="ORF">SAMN04489764_1855</name>
</gene>
<evidence type="ECO:0000256" key="3">
    <source>
        <dbReference type="ARBA" id="ARBA00022833"/>
    </source>
</evidence>
<dbReference type="InterPro" id="IPR011059">
    <property type="entry name" value="Metal-dep_hydrolase_composite"/>
</dbReference>
<evidence type="ECO:0000259" key="5">
    <source>
        <dbReference type="Pfam" id="PF22039"/>
    </source>
</evidence>
<dbReference type="InterPro" id="IPR006680">
    <property type="entry name" value="Amidohydro-rel"/>
</dbReference>
<keyword evidence="7" id="KW-1185">Reference proteome</keyword>
<dbReference type="OrthoDB" id="3189065at2"/>
<dbReference type="EMBL" id="FNKK01000002">
    <property type="protein sequence ID" value="SDQ72304.1"/>
    <property type="molecule type" value="Genomic_DNA"/>
</dbReference>
<evidence type="ECO:0000259" key="4">
    <source>
        <dbReference type="Pfam" id="PF01979"/>
    </source>
</evidence>
<dbReference type="InterPro" id="IPR054418">
    <property type="entry name" value="MQNX/HUTI_composite_N"/>
</dbReference>
<dbReference type="Pfam" id="PF22039">
    <property type="entry name" value="HUTI_composite_bact"/>
    <property type="match status" value="1"/>
</dbReference>
<evidence type="ECO:0000256" key="2">
    <source>
        <dbReference type="ARBA" id="ARBA00022801"/>
    </source>
</evidence>
<dbReference type="InterPro" id="IPR032466">
    <property type="entry name" value="Metal_Hydrolase"/>
</dbReference>
<evidence type="ECO:0000313" key="6">
    <source>
        <dbReference type="EMBL" id="SDQ72304.1"/>
    </source>
</evidence>
<dbReference type="SUPFAM" id="SSF51556">
    <property type="entry name" value="Metallo-dependent hydrolases"/>
    <property type="match status" value="1"/>
</dbReference>
<dbReference type="STRING" id="35622.SAMN04489764_1855"/>
<accession>A0A1H1D780</accession>
<dbReference type="AlphaFoldDB" id="A0A1H1D780"/>
<name>A0A1H1D780_9ACTN</name>
<feature type="domain" description="Aminodeoxyfutalosine deaminase/Imidazolonepropionase-like composite" evidence="5">
    <location>
        <begin position="28"/>
        <end position="53"/>
    </location>
</feature>
<organism evidence="6 7">
    <name type="scientific">Thermostaphylospora chromogena</name>
    <dbReference type="NCBI Taxonomy" id="35622"/>
    <lineage>
        <taxon>Bacteria</taxon>
        <taxon>Bacillati</taxon>
        <taxon>Actinomycetota</taxon>
        <taxon>Actinomycetes</taxon>
        <taxon>Streptosporangiales</taxon>
        <taxon>Thermomonosporaceae</taxon>
        <taxon>Thermostaphylospora</taxon>
    </lineage>
</organism>
<evidence type="ECO:0000256" key="1">
    <source>
        <dbReference type="ARBA" id="ARBA00022723"/>
    </source>
</evidence>
<proteinExistence type="predicted"/>
<dbReference type="GO" id="GO:0046872">
    <property type="term" value="F:metal ion binding"/>
    <property type="evidence" value="ECO:0007669"/>
    <property type="project" value="UniProtKB-KW"/>
</dbReference>
<reference evidence="6 7" key="1">
    <citation type="submission" date="2016-10" db="EMBL/GenBank/DDBJ databases">
        <authorList>
            <person name="de Groot N.N."/>
        </authorList>
    </citation>
    <scope>NUCLEOTIDE SEQUENCE [LARGE SCALE GENOMIC DNA]</scope>
    <source>
        <strain evidence="6 7">DSM 43794</strain>
    </source>
</reference>
<protein>
    <submittedName>
        <fullName evidence="6">Cytosine/adenosine deaminase</fullName>
    </submittedName>
</protein>
<dbReference type="GO" id="GO:0016810">
    <property type="term" value="F:hydrolase activity, acting on carbon-nitrogen (but not peptide) bonds"/>
    <property type="evidence" value="ECO:0007669"/>
    <property type="project" value="InterPro"/>
</dbReference>
<dbReference type="InterPro" id="IPR050287">
    <property type="entry name" value="MTA/SAH_deaminase"/>
</dbReference>
<feature type="domain" description="Amidohydrolase-related" evidence="4">
    <location>
        <begin position="62"/>
        <end position="418"/>
    </location>
</feature>
<dbReference type="Gene3D" id="2.30.40.10">
    <property type="entry name" value="Urease, subunit C, domain 1"/>
    <property type="match status" value="1"/>
</dbReference>
<dbReference type="PANTHER" id="PTHR43794:SF11">
    <property type="entry name" value="AMIDOHYDROLASE-RELATED DOMAIN-CONTAINING PROTEIN"/>
    <property type="match status" value="1"/>
</dbReference>
<dbReference type="PANTHER" id="PTHR43794">
    <property type="entry name" value="AMINOHYDROLASE SSNA-RELATED"/>
    <property type="match status" value="1"/>
</dbReference>
<keyword evidence="3" id="KW-0862">Zinc</keyword>
<evidence type="ECO:0000313" key="7">
    <source>
        <dbReference type="Proteomes" id="UP000217103"/>
    </source>
</evidence>
<keyword evidence="2" id="KW-0378">Hydrolase</keyword>
<dbReference type="Gene3D" id="3.20.20.140">
    <property type="entry name" value="Metal-dependent hydrolases"/>
    <property type="match status" value="1"/>
</dbReference>
<dbReference type="SUPFAM" id="SSF51338">
    <property type="entry name" value="Composite domain of metallo-dependent hydrolases"/>
    <property type="match status" value="1"/>
</dbReference>
<keyword evidence="1" id="KW-0479">Metal-binding</keyword>
<dbReference type="Proteomes" id="UP000217103">
    <property type="component" value="Unassembled WGS sequence"/>
</dbReference>
<dbReference type="Pfam" id="PF01979">
    <property type="entry name" value="Amidohydro_1"/>
    <property type="match status" value="1"/>
</dbReference>